<dbReference type="Pfam" id="PF06724">
    <property type="entry name" value="DUF1206"/>
    <property type="match status" value="3"/>
</dbReference>
<feature type="domain" description="DUF1206" evidence="2">
    <location>
        <begin position="216"/>
        <end position="285"/>
    </location>
</feature>
<sequence length="287" mass="28455">MDGGRENVGVTGPLVRLRRLVRSGPSDAPGPLVDALGRVGLVGYGLVHLLVAWLALQVAFGVPDAPADPDGAIGTVARTPGGFATLALAAVGLAAFAVWQLSAAALGFRWVHGGERFRKRVGAVAKAIATGGLALVVVDYLLGVRRPGGDTAVRTLAATALGLPYGRLLLGAAAVGVLALAVAMTYTGVRRTFLGDLDLRGVGPVARAVVVWLGVAGHLSRALALGMIGVLAGSAALSADPGRAGGLDAALRALGSSAAGAGLLVTVAAGIAAFGLFCLADAATRRA</sequence>
<keyword evidence="1" id="KW-0472">Membrane</keyword>
<dbReference type="InterPro" id="IPR009597">
    <property type="entry name" value="DUF1206"/>
</dbReference>
<gene>
    <name evidence="3" type="ORF">PHY01_37990</name>
</gene>
<accession>A0A4Y3WVX1</accession>
<dbReference type="AlphaFoldDB" id="A0A4Y3WVX1"/>
<feature type="transmembrane region" description="Helical" evidence="1">
    <location>
        <begin position="41"/>
        <end position="62"/>
    </location>
</feature>
<keyword evidence="4" id="KW-1185">Reference proteome</keyword>
<evidence type="ECO:0000313" key="3">
    <source>
        <dbReference type="EMBL" id="GEC21516.1"/>
    </source>
</evidence>
<dbReference type="Proteomes" id="UP000320338">
    <property type="component" value="Unassembled WGS sequence"/>
</dbReference>
<protein>
    <recommendedName>
        <fullName evidence="2">DUF1206 domain-containing protein</fullName>
    </recommendedName>
</protein>
<dbReference type="OrthoDB" id="4552598at2"/>
<feature type="transmembrane region" description="Helical" evidence="1">
    <location>
        <begin position="123"/>
        <end position="142"/>
    </location>
</feature>
<feature type="transmembrane region" description="Helical" evidence="1">
    <location>
        <begin position="168"/>
        <end position="189"/>
    </location>
</feature>
<evidence type="ECO:0000256" key="1">
    <source>
        <dbReference type="SAM" id="Phobius"/>
    </source>
</evidence>
<feature type="transmembrane region" description="Helical" evidence="1">
    <location>
        <begin position="257"/>
        <end position="280"/>
    </location>
</feature>
<keyword evidence="1" id="KW-1133">Transmembrane helix</keyword>
<dbReference type="EMBL" id="BJNG01000035">
    <property type="protein sequence ID" value="GEC21516.1"/>
    <property type="molecule type" value="Genomic_DNA"/>
</dbReference>
<keyword evidence="1" id="KW-0812">Transmembrane</keyword>
<comment type="caution">
    <text evidence="3">The sequence shown here is derived from an EMBL/GenBank/DDBJ whole genome shotgun (WGS) entry which is preliminary data.</text>
</comment>
<feature type="domain" description="DUF1206" evidence="2">
    <location>
        <begin position="121"/>
        <end position="191"/>
    </location>
</feature>
<feature type="transmembrane region" description="Helical" evidence="1">
    <location>
        <begin position="210"/>
        <end position="237"/>
    </location>
</feature>
<evidence type="ECO:0000313" key="4">
    <source>
        <dbReference type="Proteomes" id="UP000320338"/>
    </source>
</evidence>
<proteinExistence type="predicted"/>
<name>A0A4Y3WVX1_9PSEU</name>
<evidence type="ECO:0000259" key="2">
    <source>
        <dbReference type="Pfam" id="PF06724"/>
    </source>
</evidence>
<feature type="domain" description="DUF1206" evidence="2">
    <location>
        <begin position="39"/>
        <end position="105"/>
    </location>
</feature>
<organism evidence="3 4">
    <name type="scientific">Pseudonocardia hydrocarbonoxydans</name>
    <dbReference type="NCBI Taxonomy" id="76726"/>
    <lineage>
        <taxon>Bacteria</taxon>
        <taxon>Bacillati</taxon>
        <taxon>Actinomycetota</taxon>
        <taxon>Actinomycetes</taxon>
        <taxon>Pseudonocardiales</taxon>
        <taxon>Pseudonocardiaceae</taxon>
        <taxon>Pseudonocardia</taxon>
    </lineage>
</organism>
<feature type="transmembrane region" description="Helical" evidence="1">
    <location>
        <begin position="82"/>
        <end position="111"/>
    </location>
</feature>
<reference evidence="3 4" key="1">
    <citation type="submission" date="2019-06" db="EMBL/GenBank/DDBJ databases">
        <title>Whole genome shotgun sequence of Pseudonocardia hydrocarbonoxydans NBRC 14498.</title>
        <authorList>
            <person name="Hosoyama A."/>
            <person name="Uohara A."/>
            <person name="Ohji S."/>
            <person name="Ichikawa N."/>
        </authorList>
    </citation>
    <scope>NUCLEOTIDE SEQUENCE [LARGE SCALE GENOMIC DNA]</scope>
    <source>
        <strain evidence="3 4">NBRC 14498</strain>
    </source>
</reference>